<dbReference type="EMBL" id="VBQZ03000096">
    <property type="protein sequence ID" value="MXQ93619.1"/>
    <property type="molecule type" value="Genomic_DNA"/>
</dbReference>
<dbReference type="InterPro" id="IPR035076">
    <property type="entry name" value="Toxin/TOLIP"/>
</dbReference>
<dbReference type="InterPro" id="IPR016054">
    <property type="entry name" value="LY6_UPA_recep-like"/>
</dbReference>
<dbReference type="Proteomes" id="UP000322234">
    <property type="component" value="Unassembled WGS sequence"/>
</dbReference>
<evidence type="ECO:0000256" key="3">
    <source>
        <dbReference type="ARBA" id="ARBA00022622"/>
    </source>
</evidence>
<evidence type="ECO:0000259" key="9">
    <source>
        <dbReference type="SMART" id="SM00134"/>
    </source>
</evidence>
<feature type="domain" description="UPAR/Ly6" evidence="9">
    <location>
        <begin position="23"/>
        <end position="114"/>
    </location>
</feature>
<organism evidence="10 11">
    <name type="scientific">Bos mutus</name>
    <name type="common">wild yak</name>
    <dbReference type="NCBI Taxonomy" id="72004"/>
    <lineage>
        <taxon>Eukaryota</taxon>
        <taxon>Metazoa</taxon>
        <taxon>Chordata</taxon>
        <taxon>Craniata</taxon>
        <taxon>Vertebrata</taxon>
        <taxon>Euteleostomi</taxon>
        <taxon>Mammalia</taxon>
        <taxon>Eutheria</taxon>
        <taxon>Laurasiatheria</taxon>
        <taxon>Artiodactyla</taxon>
        <taxon>Ruminantia</taxon>
        <taxon>Pecora</taxon>
        <taxon>Bovidae</taxon>
        <taxon>Bovinae</taxon>
        <taxon>Bos</taxon>
    </lineage>
</organism>
<dbReference type="FunFam" id="2.10.60.10:FF:000003">
    <property type="entry name" value="lymphocyte antigen 6E isoform X1"/>
    <property type="match status" value="2"/>
</dbReference>
<dbReference type="PANTHER" id="PTHR16983">
    <property type="entry name" value="UPAR/LY6 DOMAIN-CONTAINING PROTEIN"/>
    <property type="match status" value="1"/>
</dbReference>
<keyword evidence="5" id="KW-0472">Membrane</keyword>
<evidence type="ECO:0000256" key="4">
    <source>
        <dbReference type="ARBA" id="ARBA00022729"/>
    </source>
</evidence>
<keyword evidence="6" id="KW-0325">Glycoprotein</keyword>
<dbReference type="PANTHER" id="PTHR16983:SF16">
    <property type="entry name" value="UPAR_LY6 DOMAIN-CONTAINING PROTEIN"/>
    <property type="match status" value="1"/>
</dbReference>
<dbReference type="InterPro" id="IPR051110">
    <property type="entry name" value="Ly-6/neurotoxin-like_GPI-ap"/>
</dbReference>
<evidence type="ECO:0000256" key="2">
    <source>
        <dbReference type="ARBA" id="ARBA00022475"/>
    </source>
</evidence>
<name>A0A6B0RU59_9CETA</name>
<accession>A0A6B0RU59</accession>
<evidence type="ECO:0000256" key="7">
    <source>
        <dbReference type="ARBA" id="ARBA00023288"/>
    </source>
</evidence>
<dbReference type="SMART" id="SM00134">
    <property type="entry name" value="LU"/>
    <property type="match status" value="2"/>
</dbReference>
<feature type="domain" description="UPAR/Ly6" evidence="9">
    <location>
        <begin position="118"/>
        <end position="204"/>
    </location>
</feature>
<dbReference type="PROSITE" id="PS51257">
    <property type="entry name" value="PROKAR_LIPOPROTEIN"/>
    <property type="match status" value="1"/>
</dbReference>
<feature type="chain" id="PRO_5025373166" description="UPAR/Ly6 domain-containing protein" evidence="8">
    <location>
        <begin position="23"/>
        <end position="220"/>
    </location>
</feature>
<dbReference type="SUPFAM" id="SSF57302">
    <property type="entry name" value="Snake toxin-like"/>
    <property type="match status" value="2"/>
</dbReference>
<evidence type="ECO:0000256" key="5">
    <source>
        <dbReference type="ARBA" id="ARBA00023136"/>
    </source>
</evidence>
<dbReference type="InterPro" id="IPR018363">
    <property type="entry name" value="CD59_antigen_CS"/>
</dbReference>
<keyword evidence="3" id="KW-0336">GPI-anchor</keyword>
<keyword evidence="2" id="KW-1003">Cell membrane</keyword>
<keyword evidence="11" id="KW-1185">Reference proteome</keyword>
<dbReference type="CDD" id="cd23619">
    <property type="entry name" value="TFP_LU_ECD_SLURP1"/>
    <property type="match status" value="1"/>
</dbReference>
<dbReference type="GO" id="GO:0098552">
    <property type="term" value="C:side of membrane"/>
    <property type="evidence" value="ECO:0007669"/>
    <property type="project" value="UniProtKB-KW"/>
</dbReference>
<keyword evidence="4 8" id="KW-0732">Signal</keyword>
<reference evidence="10" key="1">
    <citation type="submission" date="2019-10" db="EMBL/GenBank/DDBJ databases">
        <title>The sequence and de novo assembly of the wild yak genome.</title>
        <authorList>
            <person name="Liu Y."/>
        </authorList>
    </citation>
    <scope>NUCLEOTIDE SEQUENCE [LARGE SCALE GENOMIC DNA]</scope>
    <source>
        <strain evidence="10">WY2019</strain>
    </source>
</reference>
<proteinExistence type="predicted"/>
<feature type="signal peptide" evidence="8">
    <location>
        <begin position="1"/>
        <end position="22"/>
    </location>
</feature>
<dbReference type="Pfam" id="PF00087">
    <property type="entry name" value="Toxin_TOLIP"/>
    <property type="match status" value="2"/>
</dbReference>
<evidence type="ECO:0000256" key="8">
    <source>
        <dbReference type="SAM" id="SignalP"/>
    </source>
</evidence>
<dbReference type="Gene3D" id="2.10.60.10">
    <property type="entry name" value="CD59"/>
    <property type="match status" value="2"/>
</dbReference>
<sequence length="220" mass="23106">MWGTRLALPALVLAACCELVVTLQCYTCPEPIDVSYCVTITTCNVNETMCKTTLYSLETVYPFLGDSTVTKSCASKCEPSDVDGIGWTRPVSCCNTDLCNVDGAPTLGGPCSLAGEALSCITCEQPTALPLCKNITYCKPNEIACKTTLVTVEAEFPFNESPVVTSTCASSCEATDPDSIGAAHPIFCCFHDLCNSVGIARLSAGALVPLGVVVLSHLLP</sequence>
<evidence type="ECO:0000256" key="6">
    <source>
        <dbReference type="ARBA" id="ARBA00023180"/>
    </source>
</evidence>
<dbReference type="PROSITE" id="PS00983">
    <property type="entry name" value="LY6_UPAR"/>
    <property type="match status" value="1"/>
</dbReference>
<dbReference type="GO" id="GO:0005886">
    <property type="term" value="C:plasma membrane"/>
    <property type="evidence" value="ECO:0007669"/>
    <property type="project" value="UniProtKB-SubCell"/>
</dbReference>
<dbReference type="AlphaFoldDB" id="A0A6B0RU59"/>
<evidence type="ECO:0000313" key="11">
    <source>
        <dbReference type="Proteomes" id="UP000322234"/>
    </source>
</evidence>
<dbReference type="InterPro" id="IPR045860">
    <property type="entry name" value="Snake_toxin-like_sf"/>
</dbReference>
<keyword evidence="7" id="KW-0449">Lipoprotein</keyword>
<comment type="subcellular location">
    <subcellularLocation>
        <location evidence="1">Cell membrane</location>
        <topology evidence="1">Lipid-anchor</topology>
        <topology evidence="1">GPI-anchor</topology>
    </subcellularLocation>
</comment>
<evidence type="ECO:0000313" key="10">
    <source>
        <dbReference type="EMBL" id="MXQ93619.1"/>
    </source>
</evidence>
<protein>
    <recommendedName>
        <fullName evidence="9">UPAR/Ly6 domain-containing protein</fullName>
    </recommendedName>
</protein>
<comment type="caution">
    <text evidence="10">The sequence shown here is derived from an EMBL/GenBank/DDBJ whole genome shotgun (WGS) entry which is preliminary data.</text>
</comment>
<evidence type="ECO:0000256" key="1">
    <source>
        <dbReference type="ARBA" id="ARBA00004609"/>
    </source>
</evidence>
<gene>
    <name evidence="10" type="ORF">E5288_WYG022319</name>
</gene>